<evidence type="ECO:0000259" key="5">
    <source>
        <dbReference type="Pfam" id="PF04821"/>
    </source>
</evidence>
<evidence type="ECO:0000256" key="3">
    <source>
        <dbReference type="ARBA" id="ARBA00023306"/>
    </source>
</evidence>
<evidence type="ECO:0000256" key="1">
    <source>
        <dbReference type="ARBA" id="ARBA00004123"/>
    </source>
</evidence>
<protein>
    <recommendedName>
        <fullName evidence="5">Timeless N-terminal domain-containing protein</fullName>
    </recommendedName>
</protein>
<keyword evidence="2" id="KW-0539">Nucleus</keyword>
<organism evidence="6 7">
    <name type="scientific">Rubus argutus</name>
    <name type="common">Southern blackberry</name>
    <dbReference type="NCBI Taxonomy" id="59490"/>
    <lineage>
        <taxon>Eukaryota</taxon>
        <taxon>Viridiplantae</taxon>
        <taxon>Streptophyta</taxon>
        <taxon>Embryophyta</taxon>
        <taxon>Tracheophyta</taxon>
        <taxon>Spermatophyta</taxon>
        <taxon>Magnoliopsida</taxon>
        <taxon>eudicotyledons</taxon>
        <taxon>Gunneridae</taxon>
        <taxon>Pentapetalae</taxon>
        <taxon>rosids</taxon>
        <taxon>fabids</taxon>
        <taxon>Rosales</taxon>
        <taxon>Rosaceae</taxon>
        <taxon>Rosoideae</taxon>
        <taxon>Rosoideae incertae sedis</taxon>
        <taxon>Rubus</taxon>
    </lineage>
</organism>
<keyword evidence="7" id="KW-1185">Reference proteome</keyword>
<feature type="compositionally biased region" description="Basic and acidic residues" evidence="4">
    <location>
        <begin position="563"/>
        <end position="581"/>
    </location>
</feature>
<feature type="domain" description="Timeless N-terminal" evidence="5">
    <location>
        <begin position="27"/>
        <end position="282"/>
    </location>
</feature>
<feature type="compositionally biased region" description="Polar residues" evidence="4">
    <location>
        <begin position="582"/>
        <end position="594"/>
    </location>
</feature>
<gene>
    <name evidence="6" type="ORF">M0R45_038168</name>
</gene>
<accession>A0AAW1W2N5</accession>
<feature type="region of interest" description="Disordered" evidence="4">
    <location>
        <begin position="869"/>
        <end position="891"/>
    </location>
</feature>
<feature type="region of interest" description="Disordered" evidence="4">
    <location>
        <begin position="956"/>
        <end position="996"/>
    </location>
</feature>
<evidence type="ECO:0000313" key="7">
    <source>
        <dbReference type="Proteomes" id="UP001457282"/>
    </source>
</evidence>
<dbReference type="PANTHER" id="PTHR22940:SF4">
    <property type="entry name" value="PROTEIN TIMELESS HOMOLOG"/>
    <property type="match status" value="1"/>
</dbReference>
<dbReference type="InterPro" id="IPR006906">
    <property type="entry name" value="Timeless_N"/>
</dbReference>
<dbReference type="Pfam" id="PF04821">
    <property type="entry name" value="TIMELESS"/>
    <property type="match status" value="1"/>
</dbReference>
<proteinExistence type="predicted"/>
<feature type="compositionally biased region" description="Basic residues" evidence="4">
    <location>
        <begin position="551"/>
        <end position="562"/>
    </location>
</feature>
<feature type="compositionally biased region" description="Basic and acidic residues" evidence="4">
    <location>
        <begin position="596"/>
        <end position="608"/>
    </location>
</feature>
<dbReference type="EMBL" id="JBEDUW010000007">
    <property type="protein sequence ID" value="KAK9914386.1"/>
    <property type="molecule type" value="Genomic_DNA"/>
</dbReference>
<evidence type="ECO:0000256" key="2">
    <source>
        <dbReference type="ARBA" id="ARBA00023242"/>
    </source>
</evidence>
<dbReference type="PANTHER" id="PTHR22940">
    <property type="entry name" value="TIMEOUT/TIMELESS-2"/>
    <property type="match status" value="1"/>
</dbReference>
<feature type="region of interest" description="Disordered" evidence="4">
    <location>
        <begin position="1094"/>
        <end position="1116"/>
    </location>
</feature>
<dbReference type="InterPro" id="IPR044998">
    <property type="entry name" value="Timeless"/>
</dbReference>
<name>A0AAW1W2N5_RUBAR</name>
<dbReference type="GO" id="GO:0003677">
    <property type="term" value="F:DNA binding"/>
    <property type="evidence" value="ECO:0007669"/>
    <property type="project" value="TreeGrafter"/>
</dbReference>
<dbReference type="GO" id="GO:0000076">
    <property type="term" value="P:DNA replication checkpoint signaling"/>
    <property type="evidence" value="ECO:0007669"/>
    <property type="project" value="TreeGrafter"/>
</dbReference>
<reference evidence="6 7" key="1">
    <citation type="journal article" date="2023" name="G3 (Bethesda)">
        <title>A chromosome-length genome assembly and annotation of blackberry (Rubus argutus, cv. 'Hillquist').</title>
        <authorList>
            <person name="Bruna T."/>
            <person name="Aryal R."/>
            <person name="Dudchenko O."/>
            <person name="Sargent D.J."/>
            <person name="Mead D."/>
            <person name="Buti M."/>
            <person name="Cavallini A."/>
            <person name="Hytonen T."/>
            <person name="Andres J."/>
            <person name="Pham M."/>
            <person name="Weisz D."/>
            <person name="Mascagni F."/>
            <person name="Usai G."/>
            <person name="Natali L."/>
            <person name="Bassil N."/>
            <person name="Fernandez G.E."/>
            <person name="Lomsadze A."/>
            <person name="Armour M."/>
            <person name="Olukolu B."/>
            <person name="Poorten T."/>
            <person name="Britton C."/>
            <person name="Davik J."/>
            <person name="Ashrafi H."/>
            <person name="Aiden E.L."/>
            <person name="Borodovsky M."/>
            <person name="Worthington M."/>
        </authorList>
    </citation>
    <scope>NUCLEOTIDE SEQUENCE [LARGE SCALE GENOMIC DNA]</scope>
    <source>
        <strain evidence="6">PI 553951</strain>
    </source>
</reference>
<dbReference type="GO" id="GO:0006281">
    <property type="term" value="P:DNA repair"/>
    <property type="evidence" value="ECO:0007669"/>
    <property type="project" value="TreeGrafter"/>
</dbReference>
<dbReference type="Proteomes" id="UP001457282">
    <property type="component" value="Unassembled WGS sequence"/>
</dbReference>
<feature type="region of interest" description="Disordered" evidence="4">
    <location>
        <begin position="549"/>
        <end position="608"/>
    </location>
</feature>
<feature type="compositionally biased region" description="Basic and acidic residues" evidence="4">
    <location>
        <begin position="957"/>
        <end position="987"/>
    </location>
</feature>
<evidence type="ECO:0000313" key="6">
    <source>
        <dbReference type="EMBL" id="KAK9914386.1"/>
    </source>
</evidence>
<keyword evidence="3" id="KW-0131">Cell cycle</keyword>
<comment type="caution">
    <text evidence="6">The sequence shown here is derived from an EMBL/GenBank/DDBJ whole genome shotgun (WGS) entry which is preliminary data.</text>
</comment>
<dbReference type="AlphaFoldDB" id="A0AAW1W2N5"/>
<feature type="region of interest" description="Disordered" evidence="4">
    <location>
        <begin position="1063"/>
        <end position="1082"/>
    </location>
</feature>
<dbReference type="GO" id="GO:0031298">
    <property type="term" value="C:replication fork protection complex"/>
    <property type="evidence" value="ECO:0007669"/>
    <property type="project" value="TreeGrafter"/>
</dbReference>
<evidence type="ECO:0000256" key="4">
    <source>
        <dbReference type="SAM" id="MobiDB-lite"/>
    </source>
</evidence>
<dbReference type="GO" id="GO:0043111">
    <property type="term" value="P:replication fork arrest"/>
    <property type="evidence" value="ECO:0007669"/>
    <property type="project" value="TreeGrafter"/>
</dbReference>
<sequence length="1260" mass="142303">MDLQGLSVICNGLGIAVDDDDGNRIAYKKHKYCLDNLKDLLRFLRRDDPQNRDVFKEVCKWNIVSKDLIPIIEHCQDDRSLVLNTVKVLVFLTMPIEPASNDILQQIEYLWELKSSITSSDIVAVIVSLLESPLENLESDVFTEDDWKLVQLVLTLFRNILAIQEISLQQKAGGTASQFLSRRDSFLELLFRENVMDLVLVITQHIGDHRSYLSHDNLLLLEIFHYIFIGQEPELIANAYSKGAKVDEDTIDSVNSLKSIMEEEKEKKRLKVSRYSNFGGTFIRLTMDGSKEVVNGRPTSASCNNTLHKPKNHGGPIKKIAWDHGILPSTTDKILELLHDFVNQFLSGGYNVLMQSIRQAIEKEHHSIQKNDVIVFFQVAQFATSFQYHRHSISKPSLGAEADTIEVPTGTDADRTFFRGDICGPIATSMNESMFQLVISKWRSAFDALKETHDYKFLSAAGSLMKNMIRMLDLVLKLLPEDSKEPQTARILLYKLFYDQTEEGMTQFLISLVKSFDTHKQPRSDLADLVEMVYKVLRLMENLQASGTLRVSRKSRKGRKRRTLSEKETENKLLGEHETIQKKNANGKQSTDMSLTEERSLHTSSDGKQDITILGQVDEGKNSLLEKENFPGSQAQFDYKNSGDANGDLCYSTGDSSGDEQVAATAEVDFKVSSLVSAFSNNSIIQKLCWLLKFYKSNLTRTNHYIVCMLRRISHDLELSPMLYQLSLLTIFYDILDEQKSSPGNEYENIVDFLKSLVRKMLKKLKHQPLLFVEILFWKTRKECHYINAEYLLHELGQLRNESRNWGDTLEDGEMGRSMDNGWTGRSLADALGEDEADVVLSHEFGYDDSEENFGKVKGDATSISDHEIDGKEDYANGGQSMKTETGRGPLKKKRLVIGEEVEMKIKDLYEKFKDNQNCSHLIAEVLDPDGKISSMQISNKLKQLGLKVARRKRLHRAQESVSDKPSQTDEDGRVEETANTHTESKTRSLHTRKRVRGLREEQEAIIRSLYDQFKDHKSCSQMIANAMDGEGKLTAPQVSRKIKQLGLYIPRKKRSGANLLTRDEDLNDSNTNNANDSDDETLLSLMNRGKKDNIRFSELPEQTTGREVLEDESDDEMLSSVLKKARGSPSKSKNQNLTAILIQGTARGNALESGVEQAIISSSWDVNRQSTGLGLAEIDDVDAFNHVSPNGPAQGEVTSTGGGNLLEATPVKKLEDVQHEQMYIGLEDSGDEATHIALPQSGASRRKFRMMVLEDEDDD</sequence>
<comment type="subcellular location">
    <subcellularLocation>
        <location evidence="1">Nucleus</location>
    </subcellularLocation>
</comment>